<proteinExistence type="predicted"/>
<dbReference type="EMBL" id="JAAKGT010000009">
    <property type="protein sequence ID" value="NGM51290.1"/>
    <property type="molecule type" value="Genomic_DNA"/>
</dbReference>
<sequence>MRRQLFVSRSGATTLAMTPGPQLQAALDTAYEVFARHGRPTALDAPPHRRPEVLLANLTATPLRELSCEAVGPYAGWAMTTVGDSGNYRHFLPRLLELAAQGDCAHMGTDPDQLARKVLYGGFRTWPANERDAIVAVFEAAARQAIGESLDQATPEPWLTGLAEMGASVSSLLQAWLAADSLDAGLHLVEAVRSEAHASRRGGEDQSAPEVQALRLWLRGSAVRERLEALLLKAPEDEIWRVEAALIESAAFV</sequence>
<accession>A0A6G4R086</accession>
<protein>
    <submittedName>
        <fullName evidence="1">Uncharacterized protein</fullName>
    </submittedName>
</protein>
<name>A0A6G4R086_9CAUL</name>
<evidence type="ECO:0000313" key="1">
    <source>
        <dbReference type="EMBL" id="NGM51290.1"/>
    </source>
</evidence>
<gene>
    <name evidence="1" type="ORF">G5B46_16900</name>
</gene>
<dbReference type="AlphaFoldDB" id="A0A6G4R086"/>
<comment type="caution">
    <text evidence="1">The sequence shown here is derived from an EMBL/GenBank/DDBJ whole genome shotgun (WGS) entry which is preliminary data.</text>
</comment>
<organism evidence="1">
    <name type="scientific">Caulobacter sp. 602-2</name>
    <dbReference type="NCBI Taxonomy" id="2710887"/>
    <lineage>
        <taxon>Bacteria</taxon>
        <taxon>Pseudomonadati</taxon>
        <taxon>Pseudomonadota</taxon>
        <taxon>Alphaproteobacteria</taxon>
        <taxon>Caulobacterales</taxon>
        <taxon>Caulobacteraceae</taxon>
        <taxon>Caulobacter</taxon>
    </lineage>
</organism>
<reference evidence="1" key="1">
    <citation type="submission" date="2020-02" db="EMBL/GenBank/DDBJ databases">
        <authorList>
            <person name="Gao J."/>
            <person name="Sun J."/>
        </authorList>
    </citation>
    <scope>NUCLEOTIDE SEQUENCE</scope>
    <source>
        <strain evidence="1">602-2</strain>
    </source>
</reference>
<dbReference type="RefSeq" id="WP_165260606.1">
    <property type="nucleotide sequence ID" value="NZ_JAAKGT010000009.1"/>
</dbReference>